<keyword evidence="5" id="KW-0677">Repeat</keyword>
<accession>A0A8C5MWE3</accession>
<evidence type="ECO:0000256" key="4">
    <source>
        <dbReference type="ARBA" id="ARBA00022729"/>
    </source>
</evidence>
<comment type="subcellular location">
    <subcellularLocation>
        <location evidence="1">Secreted</location>
        <location evidence="1">Extracellular space</location>
        <location evidence="1">Extracellular matrix</location>
        <location evidence="1">Basement membrane</location>
    </subcellularLocation>
</comment>
<feature type="chain" id="PRO_5034110329" evidence="15">
    <location>
        <begin position="34"/>
        <end position="2933"/>
    </location>
</feature>
<dbReference type="InterPro" id="IPR002049">
    <property type="entry name" value="LE_dom"/>
</dbReference>
<keyword evidence="6" id="KW-0084">Basement membrane</keyword>
<feature type="disulfide bond" evidence="12">
    <location>
        <begin position="1335"/>
        <end position="1352"/>
    </location>
</feature>
<dbReference type="PRINTS" id="PR00011">
    <property type="entry name" value="EGFLAMININ"/>
</dbReference>
<dbReference type="Gene3D" id="2.60.120.200">
    <property type="match status" value="4"/>
</dbReference>
<evidence type="ECO:0000313" key="21">
    <source>
        <dbReference type="Proteomes" id="UP000694569"/>
    </source>
</evidence>
<dbReference type="InterPro" id="IPR056863">
    <property type="entry name" value="LMN_ATRN_NET-like_EGF"/>
</dbReference>
<dbReference type="GO" id="GO:0005576">
    <property type="term" value="C:extracellular region"/>
    <property type="evidence" value="ECO:0007669"/>
    <property type="project" value="UniProtKB-ARBA"/>
</dbReference>
<feature type="domain" description="Laminin G" evidence="16">
    <location>
        <begin position="2486"/>
        <end position="2654"/>
    </location>
</feature>
<keyword evidence="11 12" id="KW-0424">Laminin EGF-like domain</keyword>
<feature type="domain" description="Laminin EGF-like" evidence="17">
    <location>
        <begin position="1284"/>
        <end position="1332"/>
    </location>
</feature>
<evidence type="ECO:0000256" key="3">
    <source>
        <dbReference type="ARBA" id="ARBA00022530"/>
    </source>
</evidence>
<evidence type="ECO:0000256" key="8">
    <source>
        <dbReference type="ARBA" id="ARBA00023054"/>
    </source>
</evidence>
<keyword evidence="21" id="KW-1185">Reference proteome</keyword>
<feature type="domain" description="Laminin G" evidence="16">
    <location>
        <begin position="2699"/>
        <end position="2867"/>
    </location>
</feature>
<feature type="domain" description="Laminin EGF-like" evidence="17">
    <location>
        <begin position="1194"/>
        <end position="1239"/>
    </location>
</feature>
<dbReference type="FunFam" id="2.10.25.10:FF:000033">
    <property type="entry name" value="Laminin subunit alpha 2"/>
    <property type="match status" value="1"/>
</dbReference>
<reference evidence="20" key="1">
    <citation type="submission" date="2025-08" db="UniProtKB">
        <authorList>
            <consortium name="Ensembl"/>
        </authorList>
    </citation>
    <scope>IDENTIFICATION</scope>
</reference>
<evidence type="ECO:0000259" key="18">
    <source>
        <dbReference type="PROSITE" id="PS51115"/>
    </source>
</evidence>
<feature type="signal peptide" evidence="15">
    <location>
        <begin position="1"/>
        <end position="33"/>
    </location>
</feature>
<evidence type="ECO:0000256" key="5">
    <source>
        <dbReference type="ARBA" id="ARBA00022737"/>
    </source>
</evidence>
<feature type="disulfide bond" evidence="12">
    <location>
        <begin position="1333"/>
        <end position="1345"/>
    </location>
</feature>
<dbReference type="GO" id="GO:0009887">
    <property type="term" value="P:animal organ morphogenesis"/>
    <property type="evidence" value="ECO:0007669"/>
    <property type="project" value="TreeGrafter"/>
</dbReference>
<dbReference type="FunFam" id="2.10.25.10:FF:000090">
    <property type="entry name" value="laminin subunit alpha"/>
    <property type="match status" value="1"/>
</dbReference>
<dbReference type="FunFam" id="2.10.25.10:FF:000084">
    <property type="entry name" value="Laminin subunit alpha 3"/>
    <property type="match status" value="1"/>
</dbReference>
<feature type="disulfide bond" evidence="12">
    <location>
        <begin position="1308"/>
        <end position="1317"/>
    </location>
</feature>
<feature type="disulfide bond" evidence="12">
    <location>
        <begin position="539"/>
        <end position="551"/>
    </location>
</feature>
<dbReference type="InterPro" id="IPR050440">
    <property type="entry name" value="Laminin/Netrin_ECM"/>
</dbReference>
<proteinExistence type="predicted"/>
<evidence type="ECO:0000256" key="12">
    <source>
        <dbReference type="PROSITE-ProRule" id="PRU00460"/>
    </source>
</evidence>
<dbReference type="InterPro" id="IPR001791">
    <property type="entry name" value="Laminin_G"/>
</dbReference>
<dbReference type="Pfam" id="PF00052">
    <property type="entry name" value="Laminin_B"/>
    <property type="match status" value="1"/>
</dbReference>
<dbReference type="InterPro" id="IPR000034">
    <property type="entry name" value="Laminin_IV"/>
</dbReference>
<feature type="disulfide bond" evidence="12">
    <location>
        <begin position="541"/>
        <end position="558"/>
    </location>
</feature>
<dbReference type="Pfam" id="PF02210">
    <property type="entry name" value="Laminin_G_2"/>
    <property type="match status" value="2"/>
</dbReference>
<dbReference type="SMART" id="SM00281">
    <property type="entry name" value="LamB"/>
    <property type="match status" value="1"/>
</dbReference>
<dbReference type="Gene3D" id="2.60.120.260">
    <property type="entry name" value="Galactose-binding domain-like"/>
    <property type="match status" value="1"/>
</dbReference>
<dbReference type="FunFam" id="2.10.25.10:FF:000069">
    <property type="entry name" value="Laminin subunit alpha 1"/>
    <property type="match status" value="1"/>
</dbReference>
<dbReference type="FunFam" id="2.10.25.10:FF:000388">
    <property type="entry name" value="Laminin subunit alpha"/>
    <property type="match status" value="1"/>
</dbReference>
<keyword evidence="2" id="KW-0964">Secreted</keyword>
<feature type="coiled-coil region" evidence="13">
    <location>
        <begin position="1763"/>
        <end position="1816"/>
    </location>
</feature>
<dbReference type="Gene3D" id="2.10.25.10">
    <property type="entry name" value="Laminin"/>
    <property type="match status" value="12"/>
</dbReference>
<dbReference type="InterPro" id="IPR008211">
    <property type="entry name" value="Laminin_N"/>
</dbReference>
<sequence length="2933" mass="324862">MALGTRGAPGCFPHWASLRALLFWALMLSRVCSQDLTGGGTGFSLHPPYFNLAEGAKIHSTATCGQEESHPGPWALEPRSRMDLYCKLVGGPAAAPTPGHTIQGQSCDFCSSDDPNKAHPISNAIDGTERWWQSPPLSLGLHYNEVNVTVDLGQLFHVAYVLIKFANSPRPDLWVLEHSVDFGSTYMPWQYFAHSKLDCINHFGKEAKQPITRDDDVICTTEYSRIVPLENGEVVVSLVNGRPGAKHFMDSPILREFTKATNIRLRFLRTNTLLGHLISKAQNDPTVTRRYYYSIKDISIGGRCVCHGHADDATCATNPCQCQHNTCGEICDRCCPGYHQKPWRPASVDTANECEPCNCHGHASDCYYDADVDYRRASLDLYGRYNGGGVCINCQHNTAGHNCEMCAVGFYRPYGIPKEAPDGCIPCSCNPDQSDGCEEGSGICHCKPNFKGYNCEQCADGYYGFPSCFRIPHYPLPSPSPTSDEPAAGHIKECDCSPDGVMPEVCDSTGKCLCSVRTEGVYCDRCKPGYHSFPSCQACQCSLQGSYQSRCDPVTGQCDCRPGVVGQRCERCSSESDDYPLCEGFSGDCDPAGTRDSTNGVCRCLSHVEGVTCNRCKPLYWNLARENPYGCTGCNCEVTGTISGIGECHPTEGYCHCKTHVCSSSCDTCKDGYFHLEDQNYFGCTGCQCDVGGAVSHICSESSGKCVCKNNIEGTNCNHPKENYYFPDLHQMKFEIEEGTTKTGRGVRFGYDPAEFPGFSWRGYAQMSPIQKEVRIPVMVEKSNLSLFLIILRYINPALHSVTGRIIDYMSDGISFSCLGDITFPPSKEPAFLTIPGKGFTEPFSLSPGNWIITIAAEGVLLDYLVLLPSDYYEASILQLRVTKPCTYRGAAGDNCLVYQHLPMDSFSCVLGLEEQYFKQNGVYRPIITRQPTLGHPAMAYITGRQVEVQLRLKIPGAGSYVVVVEYANEDPQLYVANVKINNNPSHIPDTRLCIIPVDKFSVEYAEPKLQCIASYGRSPNQSIIKFKLLHQRLYLLCSQNPITLARRIPHLGRYVFIAHYHQAHSPLFPVSVYINGGIPWSGSFNASYCPNVLGCRELVIADNRIALDITNPEISVTIEVPQENYLVLEYILLVPGDSYTNDILLEKPLDKSSDFINMCGENSFYIDPGTSPEFCQNSAISLVASYNNEALPCNCSRQGATSSTCNPAGGQCSCSQNVIGRTCSRCATGYYGFPFCRPCNCGRRLCDEVTGNCICPPQTIKPTCEVCEQQSFSFHPIVGCEECNCSINGVAEPLPTKCDGITGQCICKPRISGRQCDRCAPGYFHFPNCIPCDCNPEGTEPQICNPQTGACLCKENVEGYKCDFCRSGTFYYDASNPMGCTKCFCFGATDVCHSSSKHRKKFVDMRYWNLETPDENQIAVIFNPGSNSVVADIQELPPTVHSLYWTAPSPYLWEKISSYGGYLTYQVKSFGLPNEGMVLLDKRPDVILMGRQMTVVYMDTSNPLPDRQYYGRVQLVEGNFRHASSNSMVSREELLMILSRLESLRIRALYFSETQRLTLAEVGLEDSTTSGSGKVAYNVEICSCPPEYSGDSCQECSPGHYRDNQGLFLGRCVPCRCNGHSSRCHDGSGICINCQHNTAGENCELCKEGYMGNATHGTCRLCPCPLSVPSNSFATGCVGSGRNMQCFCKPGYTGLSCENCAPGYFGNPLKFGSSCQPKPLYNIIHNFRTSCDSCANILLLDLSTMKDEINLIKARLQNIGANSQALDQLKALEARIRETQVNDNQELIVSQKSKVEKLETDTNGLKKDIAALLEKAAFNSKKYEKLAMDAEDTFKNASHLLLTIDLLLKNINILVKDVASSQGSSPSGDNAKNLAEAQRMLNEMRKRNFNPQKREAEIERNEAKALLDRVRNQFQKHQGQHKDLIKSITKSINDYEAKLNDLREALDEATAQTKQANNINKDNEALIRDLTKQQKDATAHLNAAETSLGQTSSMLRLLQKSKEDYEKLAAQLDGAKQELNEKVSLLSKAASKEPLVIMAEKHAQSLQDLTKQLEEMKKNTSSDELVKCAVDASNAYENIINAVKEADEASKKAKGAADSALKKVQTEDLPGKAKKSKDDSQALLDQAKKTQKSFDGIKPELEDLKDRLVEAKDKKKLLSGDLAALQTNDIENMINNAKAVVKNAEGITKNVLEELSPIDIDVKNLKGTHGSTQSADFNKAIAEASKSVKNLTDSLPDLLDAMNRINNLMPLGNISENVSRIRELIQQARDAANKVAIPMRFNGTSGVEVQPPSNLEDLKAYTSLSFYLQRPLSRSDRRKRQLSPNMFVMYLGSKDTTKDYMGFAIEDDRLLYVYNLGGNEAKLQVNKFVTASNPNEAIMDRVVLERIYQHATLQYIKSYTSSKPNAPENYKTEADRHTLFNLDPKDVVFYVGGYPADFRVRIFPGEGCIEFDYLNQIGVSLYNFRKTFNLNTTEVEPCRRHKKDSGENYFEGFGYASLTYKLTLGKSLLYEQAIQTTVDSGLLLFAEDNDNYISLNIEGGILVLKYKINSDTVKEAKSNGGPINNGNDYLVRIRITHTGGLISLNDVDFFSFSTYYLGGIPLEIREKFNIKTPAFRGCVKNVKTPVGTAKFQESYGVSRKCFDGWKVSVNIPCIYSTLIFGTQESHIISYMHKMNMNSFCLRLSLLVDDEPVTENVGSVINIGRSINDLYLGGKNFEGCISDVFIQRSHFSLDIRTMEPAGMILMMREQYESTHLTLHLSKGRFVLSLGNKGQKVKIRSQDKYNDGKWHTVVFNWDGFNGRLVIDGLKSRKGSLTRRISLESMSSVHLGGVPSLKLQKSFIGCVRNVQVDGTQLEKPSQVLGVLPCYDGNFESGVFIAEDGGHITVEKNFVLGPEFEMALNVRPQSQTGVIVHSGTEQGGRLSLYMDAGKVR</sequence>
<dbReference type="GO" id="GO:0005102">
    <property type="term" value="F:signaling receptor binding"/>
    <property type="evidence" value="ECO:0007669"/>
    <property type="project" value="InterPro"/>
</dbReference>
<dbReference type="InterPro" id="IPR009254">
    <property type="entry name" value="Laminin_aI"/>
</dbReference>
<dbReference type="Pfam" id="PF00053">
    <property type="entry name" value="EGF_laminin"/>
    <property type="match status" value="13"/>
</dbReference>
<dbReference type="SMART" id="SM00136">
    <property type="entry name" value="LamNT"/>
    <property type="match status" value="1"/>
</dbReference>
<evidence type="ECO:0000256" key="14">
    <source>
        <dbReference type="SAM" id="MobiDB-lite"/>
    </source>
</evidence>
<dbReference type="Pfam" id="PF00055">
    <property type="entry name" value="Laminin_N"/>
    <property type="match status" value="1"/>
</dbReference>
<dbReference type="Pfam" id="PF06008">
    <property type="entry name" value="Laminin_I"/>
    <property type="match status" value="1"/>
</dbReference>
<evidence type="ECO:0000256" key="11">
    <source>
        <dbReference type="ARBA" id="ARBA00023292"/>
    </source>
</evidence>
<evidence type="ECO:0000256" key="15">
    <source>
        <dbReference type="SAM" id="SignalP"/>
    </source>
</evidence>
<feature type="domain" description="Laminin IV type A" evidence="18">
    <location>
        <begin position="1404"/>
        <end position="1582"/>
    </location>
</feature>
<feature type="region of interest" description="Disordered" evidence="14">
    <location>
        <begin position="2097"/>
        <end position="2123"/>
    </location>
</feature>
<evidence type="ECO:0000256" key="13">
    <source>
        <dbReference type="SAM" id="Coils"/>
    </source>
</evidence>
<comment type="caution">
    <text evidence="12">Lacks conserved residue(s) required for the propagation of feature annotation.</text>
</comment>
<dbReference type="FunFam" id="2.10.25.10:FF:000209">
    <property type="entry name" value="Laminin subunit alpha 5"/>
    <property type="match status" value="2"/>
</dbReference>
<protein>
    <submittedName>
        <fullName evidence="20">Laminin subunit alpha 3</fullName>
    </submittedName>
</protein>
<dbReference type="PROSITE" id="PS50025">
    <property type="entry name" value="LAM_G_DOMAIN"/>
    <property type="match status" value="2"/>
</dbReference>
<dbReference type="Pfam" id="PF24973">
    <property type="entry name" value="EGF_LMN_ATRN"/>
    <property type="match status" value="1"/>
</dbReference>
<feature type="domain" description="Laminin EGF-like" evidence="17">
    <location>
        <begin position="427"/>
        <end position="470"/>
    </location>
</feature>
<feature type="disulfide bond" evidence="12">
    <location>
        <begin position="1635"/>
        <end position="1644"/>
    </location>
</feature>
<dbReference type="GeneTree" id="ENSGT00940000155638"/>
<evidence type="ECO:0000259" key="17">
    <source>
        <dbReference type="PROSITE" id="PS50027"/>
    </source>
</evidence>
<dbReference type="PROSITE" id="PS51117">
    <property type="entry name" value="LAMININ_NTER"/>
    <property type="match status" value="1"/>
</dbReference>
<feature type="disulfide bond" evidence="12">
    <location>
        <begin position="1215"/>
        <end position="1224"/>
    </location>
</feature>
<dbReference type="Pfam" id="PF06009">
    <property type="entry name" value="Laminin_II"/>
    <property type="match status" value="1"/>
</dbReference>
<evidence type="ECO:0000256" key="1">
    <source>
        <dbReference type="ARBA" id="ARBA00004302"/>
    </source>
</evidence>
<dbReference type="GO" id="GO:0030155">
    <property type="term" value="P:regulation of cell adhesion"/>
    <property type="evidence" value="ECO:0007669"/>
    <property type="project" value="InterPro"/>
</dbReference>
<feature type="compositionally biased region" description="Basic and acidic residues" evidence="14">
    <location>
        <begin position="2101"/>
        <end position="2121"/>
    </location>
</feature>
<keyword evidence="4 15" id="KW-0732">Signal</keyword>
<feature type="domain" description="Laminin EGF-like" evidence="17">
    <location>
        <begin position="304"/>
        <end position="356"/>
    </location>
</feature>
<dbReference type="FunFam" id="2.10.25.10:FF:000083">
    <property type="entry name" value="Laminin subunit alpha"/>
    <property type="match status" value="1"/>
</dbReference>
<dbReference type="CDD" id="cd00110">
    <property type="entry name" value="LamG"/>
    <property type="match status" value="3"/>
</dbReference>
<evidence type="ECO:0000313" key="20">
    <source>
        <dbReference type="Ensembl" id="ENSLLEP00000018763.1"/>
    </source>
</evidence>
<dbReference type="OrthoDB" id="18487at2759"/>
<feature type="domain" description="Laminin N-terminal" evidence="19">
    <location>
        <begin position="41"/>
        <end position="303"/>
    </location>
</feature>
<evidence type="ECO:0000259" key="19">
    <source>
        <dbReference type="PROSITE" id="PS51117"/>
    </source>
</evidence>
<feature type="domain" description="Laminin EGF-like" evidence="17">
    <location>
        <begin position="1616"/>
        <end position="1662"/>
    </location>
</feature>
<feature type="disulfide bond" evidence="12">
    <location>
        <begin position="1196"/>
        <end position="1213"/>
    </location>
</feature>
<feature type="domain" description="Laminin EGF-like" evidence="17">
    <location>
        <begin position="539"/>
        <end position="591"/>
    </location>
</feature>
<dbReference type="SUPFAM" id="SSF49899">
    <property type="entry name" value="Concanavalin A-like lectins/glucanases"/>
    <property type="match status" value="3"/>
</dbReference>
<keyword evidence="9 12" id="KW-1015">Disulfide bond</keyword>
<dbReference type="SMART" id="SM00180">
    <property type="entry name" value="EGF_Lam"/>
    <property type="match status" value="14"/>
</dbReference>
<dbReference type="SMART" id="SM00181">
    <property type="entry name" value="EGF"/>
    <property type="match status" value="8"/>
</dbReference>
<feature type="disulfide bond" evidence="12">
    <location>
        <begin position="446"/>
        <end position="455"/>
    </location>
</feature>
<dbReference type="InterPro" id="IPR013320">
    <property type="entry name" value="ConA-like_dom_sf"/>
</dbReference>
<evidence type="ECO:0000256" key="2">
    <source>
        <dbReference type="ARBA" id="ARBA00022525"/>
    </source>
</evidence>
<keyword evidence="3" id="KW-0272">Extracellular matrix</keyword>
<feature type="coiled-coil region" evidence="13">
    <location>
        <begin position="2142"/>
        <end position="2169"/>
    </location>
</feature>
<feature type="domain" description="Laminin EGF-like" evidence="17">
    <location>
        <begin position="1663"/>
        <end position="1718"/>
    </location>
</feature>
<dbReference type="FunFam" id="2.10.25.10:FF:000106">
    <property type="entry name" value="Heparan sulfate proteoglycan 2"/>
    <property type="match status" value="1"/>
</dbReference>
<organism evidence="20 21">
    <name type="scientific">Leptobrachium leishanense</name>
    <name type="common">Leishan spiny toad</name>
    <dbReference type="NCBI Taxonomy" id="445787"/>
    <lineage>
        <taxon>Eukaryota</taxon>
        <taxon>Metazoa</taxon>
        <taxon>Chordata</taxon>
        <taxon>Craniata</taxon>
        <taxon>Vertebrata</taxon>
        <taxon>Euteleostomi</taxon>
        <taxon>Amphibia</taxon>
        <taxon>Batrachia</taxon>
        <taxon>Anura</taxon>
        <taxon>Pelobatoidea</taxon>
        <taxon>Megophryidae</taxon>
        <taxon>Leptobrachium</taxon>
    </lineage>
</organism>
<feature type="domain" description="Laminin EGF-like" evidence="17">
    <location>
        <begin position="494"/>
        <end position="538"/>
    </location>
</feature>
<dbReference type="PROSITE" id="PS01248">
    <property type="entry name" value="EGF_LAM_1"/>
    <property type="match status" value="7"/>
</dbReference>
<feature type="domain" description="Laminin EGF-like" evidence="17">
    <location>
        <begin position="1333"/>
        <end position="1383"/>
    </location>
</feature>
<keyword evidence="7" id="KW-0130">Cell adhesion</keyword>
<dbReference type="GO" id="GO:0034446">
    <property type="term" value="P:substrate adhesion-dependent cell spreading"/>
    <property type="evidence" value="ECO:0007669"/>
    <property type="project" value="TreeGrafter"/>
</dbReference>
<evidence type="ECO:0000259" key="16">
    <source>
        <dbReference type="PROSITE" id="PS50025"/>
    </source>
</evidence>
<feature type="disulfide bond" evidence="12">
    <location>
        <begin position="322"/>
        <end position="331"/>
    </location>
</feature>
<dbReference type="PANTHER" id="PTHR10574:SF445">
    <property type="entry name" value="LAMININ SUBUNIT ALPHA 3"/>
    <property type="match status" value="1"/>
</dbReference>
<feature type="disulfide bond" evidence="12">
    <location>
        <begin position="494"/>
        <end position="506"/>
    </location>
</feature>
<evidence type="ECO:0000256" key="10">
    <source>
        <dbReference type="ARBA" id="ARBA00023180"/>
    </source>
</evidence>
<keyword evidence="10" id="KW-0325">Glycoprotein</keyword>
<dbReference type="CDD" id="cd00055">
    <property type="entry name" value="EGF_Lam"/>
    <property type="match status" value="12"/>
</dbReference>
<dbReference type="GO" id="GO:0009888">
    <property type="term" value="P:tissue development"/>
    <property type="evidence" value="ECO:0007669"/>
    <property type="project" value="TreeGrafter"/>
</dbReference>
<feature type="coiled-coil region" evidence="13">
    <location>
        <begin position="1894"/>
        <end position="2060"/>
    </location>
</feature>
<feature type="disulfide bond" evidence="12">
    <location>
        <begin position="657"/>
        <end position="666"/>
    </location>
</feature>
<feature type="disulfide bond" evidence="12">
    <location>
        <begin position="560"/>
        <end position="569"/>
    </location>
</feature>
<feature type="disulfide bond" evidence="12">
    <location>
        <begin position="1354"/>
        <end position="1363"/>
    </location>
</feature>
<dbReference type="GO" id="GO:0007411">
    <property type="term" value="P:axon guidance"/>
    <property type="evidence" value="ECO:0007669"/>
    <property type="project" value="TreeGrafter"/>
</dbReference>
<gene>
    <name evidence="20" type="primary">LAMA3</name>
</gene>
<evidence type="ECO:0000256" key="7">
    <source>
        <dbReference type="ARBA" id="ARBA00022889"/>
    </source>
</evidence>
<reference evidence="20" key="2">
    <citation type="submission" date="2025-09" db="UniProtKB">
        <authorList>
            <consortium name="Ensembl"/>
        </authorList>
    </citation>
    <scope>IDENTIFICATION</scope>
</reference>
<dbReference type="PROSITE" id="PS00022">
    <property type="entry name" value="EGF_1"/>
    <property type="match status" value="1"/>
</dbReference>
<feature type="domain" description="Laminin EGF-like" evidence="17">
    <location>
        <begin position="634"/>
        <end position="686"/>
    </location>
</feature>
<name>A0A8C5MWE3_9ANUR</name>
<dbReference type="GO" id="GO:0043256">
    <property type="term" value="C:laminin complex"/>
    <property type="evidence" value="ECO:0007669"/>
    <property type="project" value="TreeGrafter"/>
</dbReference>
<dbReference type="PROSITE" id="PS50027">
    <property type="entry name" value="EGF_LAM_2"/>
    <property type="match status" value="10"/>
</dbReference>
<dbReference type="FunFam" id="2.60.120.260:FF:000092">
    <property type="entry name" value="Laminin subunit alpha-3"/>
    <property type="match status" value="1"/>
</dbReference>
<dbReference type="SMART" id="SM00282">
    <property type="entry name" value="LamG"/>
    <property type="match status" value="3"/>
</dbReference>
<dbReference type="InterPro" id="IPR000742">
    <property type="entry name" value="EGF"/>
</dbReference>
<feature type="disulfide bond" evidence="12">
    <location>
        <begin position="1689"/>
        <end position="1698"/>
    </location>
</feature>
<dbReference type="InterPro" id="IPR010307">
    <property type="entry name" value="Laminin_dom_II"/>
</dbReference>
<dbReference type="Proteomes" id="UP000694569">
    <property type="component" value="Unplaced"/>
</dbReference>
<dbReference type="Ensembl" id="ENSLLET00000019501.1">
    <property type="protein sequence ID" value="ENSLLEP00000018763.1"/>
    <property type="gene ID" value="ENSLLEG00000011860.1"/>
</dbReference>
<dbReference type="GO" id="GO:0030334">
    <property type="term" value="P:regulation of cell migration"/>
    <property type="evidence" value="ECO:0007669"/>
    <property type="project" value="InterPro"/>
</dbReference>
<dbReference type="SUPFAM" id="SSF57196">
    <property type="entry name" value="EGF/Laminin"/>
    <property type="match status" value="12"/>
</dbReference>
<keyword evidence="8 13" id="KW-0175">Coiled coil</keyword>
<feature type="disulfide bond" evidence="12">
    <location>
        <begin position="514"/>
        <end position="523"/>
    </location>
</feature>
<feature type="disulfide bond" evidence="12">
    <location>
        <begin position="1194"/>
        <end position="1206"/>
    </location>
</feature>
<dbReference type="PROSITE" id="PS51115">
    <property type="entry name" value="LAMININ_IVA"/>
    <property type="match status" value="1"/>
</dbReference>
<evidence type="ECO:0000256" key="6">
    <source>
        <dbReference type="ARBA" id="ARBA00022869"/>
    </source>
</evidence>
<dbReference type="GO" id="GO:0045995">
    <property type="term" value="P:regulation of embryonic development"/>
    <property type="evidence" value="ECO:0007669"/>
    <property type="project" value="InterPro"/>
</dbReference>
<dbReference type="GO" id="GO:0016477">
    <property type="term" value="P:cell migration"/>
    <property type="evidence" value="ECO:0007669"/>
    <property type="project" value="TreeGrafter"/>
</dbReference>
<dbReference type="PANTHER" id="PTHR10574">
    <property type="entry name" value="NETRIN/LAMININ-RELATED"/>
    <property type="match status" value="1"/>
</dbReference>
<evidence type="ECO:0000256" key="9">
    <source>
        <dbReference type="ARBA" id="ARBA00023157"/>
    </source>
</evidence>
<dbReference type="GO" id="GO:0070831">
    <property type="term" value="P:basement membrane assembly"/>
    <property type="evidence" value="ECO:0007669"/>
    <property type="project" value="TreeGrafter"/>
</dbReference>